<dbReference type="InterPro" id="IPR024520">
    <property type="entry name" value="DUF3558"/>
</dbReference>
<dbReference type="HOGENOM" id="CLU_1346601_0_0_11"/>
<dbReference type="EMBL" id="CM001439">
    <property type="protein sequence ID" value="EHR53713.1"/>
    <property type="molecule type" value="Genomic_DNA"/>
</dbReference>
<dbReference type="Proteomes" id="UP000004926">
    <property type="component" value="Chromosome"/>
</dbReference>
<gene>
    <name evidence="2" type="ORF">SacmaDRAFT_5597</name>
</gene>
<organism evidence="2 3">
    <name type="scientific">Saccharomonospora marina XMU15</name>
    <dbReference type="NCBI Taxonomy" id="882083"/>
    <lineage>
        <taxon>Bacteria</taxon>
        <taxon>Bacillati</taxon>
        <taxon>Actinomycetota</taxon>
        <taxon>Actinomycetes</taxon>
        <taxon>Pseudonocardiales</taxon>
        <taxon>Pseudonocardiaceae</taxon>
        <taxon>Saccharomonospora</taxon>
    </lineage>
</organism>
<evidence type="ECO:0000256" key="1">
    <source>
        <dbReference type="SAM" id="MobiDB-lite"/>
    </source>
</evidence>
<evidence type="ECO:0000313" key="3">
    <source>
        <dbReference type="Proteomes" id="UP000004926"/>
    </source>
</evidence>
<feature type="compositionally biased region" description="Low complexity" evidence="1">
    <location>
        <begin position="42"/>
        <end position="55"/>
    </location>
</feature>
<dbReference type="Pfam" id="PF12079">
    <property type="entry name" value="DUF3558"/>
    <property type="match status" value="1"/>
</dbReference>
<proteinExistence type="predicted"/>
<reference evidence="2 3" key="1">
    <citation type="journal article" date="2012" name="Stand. Genomic Sci.">
        <title>Genome sequence of the ocean sediment bacterium Saccharomonospora marina type strain (XMU15(T)).</title>
        <authorList>
            <person name="Klenk H.P."/>
            <person name="Lu M."/>
            <person name="Lucas S."/>
            <person name="Lapidus A."/>
            <person name="Copeland A."/>
            <person name="Pitluck S."/>
            <person name="Goodwin L.A."/>
            <person name="Han C."/>
            <person name="Tapia R."/>
            <person name="Brambilla E.M."/>
            <person name="Potter G."/>
            <person name="Land M."/>
            <person name="Ivanova N."/>
            <person name="Rohde M."/>
            <person name="Goker M."/>
            <person name="Detter J.C."/>
            <person name="Li W.J."/>
            <person name="Kyrpides N.C."/>
            <person name="Woyke T."/>
        </authorList>
    </citation>
    <scope>NUCLEOTIDE SEQUENCE [LARGE SCALE GENOMIC DNA]</scope>
    <source>
        <strain evidence="2 3">XMU15</strain>
    </source>
</reference>
<dbReference type="eggNOG" id="ENOG5033V48">
    <property type="taxonomic scope" value="Bacteria"/>
</dbReference>
<protein>
    <recommendedName>
        <fullName evidence="4">DUF3558 domain-containing protein</fullName>
    </recommendedName>
</protein>
<evidence type="ECO:0000313" key="2">
    <source>
        <dbReference type="EMBL" id="EHR53713.1"/>
    </source>
</evidence>
<evidence type="ECO:0008006" key="4">
    <source>
        <dbReference type="Google" id="ProtNLM"/>
    </source>
</evidence>
<feature type="region of interest" description="Disordered" evidence="1">
    <location>
        <begin position="42"/>
        <end position="62"/>
    </location>
</feature>
<dbReference type="AlphaFoldDB" id="H5XA53"/>
<accession>H5XA53</accession>
<name>H5XA53_9PSEU</name>
<sequence length="211" mass="22029">MTAVASTASSAAPARLAPVIAALTLTGLAAVQISGCTATSAGSASAGPAAGAGSARPTVERPRELSLTGLDPCSLFTEAQLDELRVNSTPHSEPVGRQGATCSLDVDRSSPYHSYYVELVTDADLTEWTRGTRAEGVMVSERVDVESYPALLHYAKGSSASDCETLVGVARGQTLRVQFYPTDPGEFSQARMCELARHAATLAVKTLQGRR</sequence>
<keyword evidence="3" id="KW-1185">Reference proteome</keyword>
<dbReference type="STRING" id="882083.SacmaDRAFT_5597"/>